<dbReference type="GO" id="GO:0016491">
    <property type="term" value="F:oxidoreductase activity"/>
    <property type="evidence" value="ECO:0007669"/>
    <property type="project" value="InterPro"/>
</dbReference>
<dbReference type="SUPFAM" id="SSF54292">
    <property type="entry name" value="2Fe-2S ferredoxin-like"/>
    <property type="match status" value="1"/>
</dbReference>
<evidence type="ECO:0000259" key="4">
    <source>
        <dbReference type="Pfam" id="PF00111"/>
    </source>
</evidence>
<name>A0A835GKY5_SPOEX</name>
<dbReference type="GO" id="GO:0005506">
    <property type="term" value="F:iron ion binding"/>
    <property type="evidence" value="ECO:0007669"/>
    <property type="project" value="InterPro"/>
</dbReference>
<dbReference type="Proteomes" id="UP000648187">
    <property type="component" value="Unassembled WGS sequence"/>
</dbReference>
<dbReference type="InterPro" id="IPR006058">
    <property type="entry name" value="2Fe2S_fd_BS"/>
</dbReference>
<dbReference type="Pfam" id="PF00111">
    <property type="entry name" value="Fer2"/>
    <property type="match status" value="1"/>
</dbReference>
<dbReference type="Gene3D" id="3.10.20.30">
    <property type="match status" value="1"/>
</dbReference>
<dbReference type="InterPro" id="IPR012675">
    <property type="entry name" value="Beta-grasp_dom_sf"/>
</dbReference>
<keyword evidence="6" id="KW-1185">Reference proteome</keyword>
<accession>A0A835GKY5</accession>
<keyword evidence="1" id="KW-0500">Molybdenum</keyword>
<proteinExistence type="predicted"/>
<keyword evidence="3" id="KW-0411">Iron-sulfur</keyword>
<dbReference type="PANTHER" id="PTHR11908">
    <property type="entry name" value="XANTHINE DEHYDROGENASE"/>
    <property type="match status" value="1"/>
</dbReference>
<evidence type="ECO:0000256" key="3">
    <source>
        <dbReference type="ARBA" id="ARBA00023014"/>
    </source>
</evidence>
<gene>
    <name evidence="5" type="ORF">HW555_003545</name>
</gene>
<keyword evidence="2" id="KW-0001">2Fe-2S</keyword>
<dbReference type="EMBL" id="JACKWZ010000035">
    <property type="protein sequence ID" value="KAF9420132.1"/>
    <property type="molecule type" value="Genomic_DNA"/>
</dbReference>
<comment type="caution">
    <text evidence="5">The sequence shown here is derived from an EMBL/GenBank/DDBJ whole genome shotgun (WGS) entry which is preliminary data.</text>
</comment>
<dbReference type="InterPro" id="IPR036010">
    <property type="entry name" value="2Fe-2S_ferredoxin-like_sf"/>
</dbReference>
<reference evidence="5" key="1">
    <citation type="submission" date="2020-08" db="EMBL/GenBank/DDBJ databases">
        <title>Spodoptera exigua strain:BAW_Kor-Di-RS1 Genome sequencing and assembly.</title>
        <authorList>
            <person name="Kim J."/>
            <person name="Nam H.Y."/>
            <person name="Kwon M."/>
            <person name="Choi J.H."/>
            <person name="Cho S.R."/>
            <person name="Kim G.-H."/>
        </authorList>
    </citation>
    <scope>NUCLEOTIDE SEQUENCE</scope>
    <source>
        <strain evidence="5">BAW_Kor-Di-RS1</strain>
        <tissue evidence="5">Whole-body</tissue>
    </source>
</reference>
<dbReference type="PROSITE" id="PS00197">
    <property type="entry name" value="2FE2S_FER_1"/>
    <property type="match status" value="1"/>
</dbReference>
<dbReference type="PANTHER" id="PTHR11908:SF132">
    <property type="entry name" value="ALDEHYDE OXIDASE 1-RELATED"/>
    <property type="match status" value="1"/>
</dbReference>
<evidence type="ECO:0000313" key="5">
    <source>
        <dbReference type="EMBL" id="KAF9420132.1"/>
    </source>
</evidence>
<keyword evidence="2" id="KW-0408">Iron</keyword>
<feature type="domain" description="2Fe-2S ferredoxin-type" evidence="4">
    <location>
        <begin position="18"/>
        <end position="60"/>
    </location>
</feature>
<dbReference type="InterPro" id="IPR016208">
    <property type="entry name" value="Ald_Oxase/xanthine_DH-like"/>
</dbReference>
<sequence length="88" mass="9815">MDRITFYVNKDKCSVGPEVDSDTTLNDYIRNHLNLRGTKYMCKEGGCGACIVAVTVNDPHRRTFSVNSVSIGHGPNLGTFLNIYNNKF</sequence>
<dbReference type="GO" id="GO:0051537">
    <property type="term" value="F:2 iron, 2 sulfur cluster binding"/>
    <property type="evidence" value="ECO:0007669"/>
    <property type="project" value="UniProtKB-KW"/>
</dbReference>
<dbReference type="CDD" id="cd00207">
    <property type="entry name" value="fer2"/>
    <property type="match status" value="1"/>
</dbReference>
<evidence type="ECO:0000313" key="6">
    <source>
        <dbReference type="Proteomes" id="UP000648187"/>
    </source>
</evidence>
<dbReference type="InterPro" id="IPR001041">
    <property type="entry name" value="2Fe-2S_ferredoxin-type"/>
</dbReference>
<keyword evidence="2" id="KW-0479">Metal-binding</keyword>
<protein>
    <recommendedName>
        <fullName evidence="4">2Fe-2S ferredoxin-type domain-containing protein</fullName>
    </recommendedName>
</protein>
<dbReference type="AlphaFoldDB" id="A0A835GKY5"/>
<evidence type="ECO:0000256" key="1">
    <source>
        <dbReference type="ARBA" id="ARBA00022505"/>
    </source>
</evidence>
<evidence type="ECO:0000256" key="2">
    <source>
        <dbReference type="ARBA" id="ARBA00022714"/>
    </source>
</evidence>
<organism evidence="5 6">
    <name type="scientific">Spodoptera exigua</name>
    <name type="common">Beet armyworm</name>
    <name type="synonym">Noctua fulgens</name>
    <dbReference type="NCBI Taxonomy" id="7107"/>
    <lineage>
        <taxon>Eukaryota</taxon>
        <taxon>Metazoa</taxon>
        <taxon>Ecdysozoa</taxon>
        <taxon>Arthropoda</taxon>
        <taxon>Hexapoda</taxon>
        <taxon>Insecta</taxon>
        <taxon>Pterygota</taxon>
        <taxon>Neoptera</taxon>
        <taxon>Endopterygota</taxon>
        <taxon>Lepidoptera</taxon>
        <taxon>Glossata</taxon>
        <taxon>Ditrysia</taxon>
        <taxon>Noctuoidea</taxon>
        <taxon>Noctuidae</taxon>
        <taxon>Amphipyrinae</taxon>
        <taxon>Spodoptera</taxon>
    </lineage>
</organism>